<evidence type="ECO:0000256" key="1">
    <source>
        <dbReference type="SAM" id="MobiDB-lite"/>
    </source>
</evidence>
<proteinExistence type="predicted"/>
<gene>
    <name evidence="3" type="ORF">A2Y84_00315</name>
</gene>
<reference evidence="3 4" key="1">
    <citation type="journal article" date="2016" name="Nat. Commun.">
        <title>Thousands of microbial genomes shed light on interconnected biogeochemical processes in an aquifer system.</title>
        <authorList>
            <person name="Anantharaman K."/>
            <person name="Brown C.T."/>
            <person name="Hug L.A."/>
            <person name="Sharon I."/>
            <person name="Castelle C.J."/>
            <person name="Probst A.J."/>
            <person name="Thomas B.C."/>
            <person name="Singh A."/>
            <person name="Wilkins M.J."/>
            <person name="Karaoz U."/>
            <person name="Brodie E.L."/>
            <person name="Williams K.H."/>
            <person name="Hubbard S.S."/>
            <person name="Banfield J.F."/>
        </authorList>
    </citation>
    <scope>NUCLEOTIDE SEQUENCE [LARGE SCALE GENOMIC DNA]</scope>
</reference>
<dbReference type="AlphaFoldDB" id="A0A1G1YXI8"/>
<keyword evidence="2" id="KW-0472">Membrane</keyword>
<keyword evidence="2" id="KW-1133">Transmembrane helix</keyword>
<accession>A0A1G1YXI8</accession>
<name>A0A1G1YXI8_9BACT</name>
<feature type="transmembrane region" description="Helical" evidence="2">
    <location>
        <begin position="6"/>
        <end position="26"/>
    </location>
</feature>
<evidence type="ECO:0000313" key="3">
    <source>
        <dbReference type="EMBL" id="OGY57091.1"/>
    </source>
</evidence>
<comment type="caution">
    <text evidence="3">The sequence shown here is derived from an EMBL/GenBank/DDBJ whole genome shotgun (WGS) entry which is preliminary data.</text>
</comment>
<evidence type="ECO:0000256" key="2">
    <source>
        <dbReference type="SAM" id="Phobius"/>
    </source>
</evidence>
<protein>
    <submittedName>
        <fullName evidence="3">Uncharacterized protein</fullName>
    </submittedName>
</protein>
<keyword evidence="2" id="KW-0812">Transmembrane</keyword>
<dbReference type="Proteomes" id="UP000177062">
    <property type="component" value="Unassembled WGS sequence"/>
</dbReference>
<evidence type="ECO:0000313" key="4">
    <source>
        <dbReference type="Proteomes" id="UP000177062"/>
    </source>
</evidence>
<feature type="region of interest" description="Disordered" evidence="1">
    <location>
        <begin position="34"/>
        <end position="57"/>
    </location>
</feature>
<dbReference type="EMBL" id="MHIT01000007">
    <property type="protein sequence ID" value="OGY57091.1"/>
    <property type="molecule type" value="Genomic_DNA"/>
</dbReference>
<sequence>MANNKTLYIIVAVLALVVIGGGLFFLTNNKNAQEGAETNPQGEEVLPTANGTPSDKQTMVDCGTGEKDPFCFQNRMNECLPTTVKMMGSDGTTNIELIILGIENDTCHFQRKINNALNLNCFFPKGTMNMDTLNQTFGNEMGLQAVVDAACKGGW</sequence>
<organism evidence="3 4">
    <name type="scientific">Candidatus Colwellbacteria bacterium RBG_13_48_8</name>
    <dbReference type="NCBI Taxonomy" id="1797685"/>
    <lineage>
        <taxon>Bacteria</taxon>
        <taxon>Candidatus Colwelliibacteriota</taxon>
    </lineage>
</organism>